<evidence type="ECO:0000313" key="9">
    <source>
        <dbReference type="EMBL" id="CAK8671152.1"/>
    </source>
</evidence>
<dbReference type="Gene3D" id="1.20.1300.20">
    <property type="entry name" value="Peptidase C65 Otubain, subdomain 2"/>
    <property type="match status" value="1"/>
</dbReference>
<reference evidence="9 10" key="1">
    <citation type="submission" date="2024-02" db="EMBL/GenBank/DDBJ databases">
        <authorList>
            <person name="Daric V."/>
            <person name="Darras S."/>
        </authorList>
    </citation>
    <scope>NUCLEOTIDE SEQUENCE [LARGE SCALE GENOMIC DNA]</scope>
</reference>
<dbReference type="EMBL" id="CAWYQH010000001">
    <property type="protein sequence ID" value="CAK8671152.1"/>
    <property type="molecule type" value="Genomic_DNA"/>
</dbReference>
<dbReference type="Proteomes" id="UP001642483">
    <property type="component" value="Unassembled WGS sequence"/>
</dbReference>
<proteinExistence type="inferred from homology"/>
<dbReference type="InterPro" id="IPR042468">
    <property type="entry name" value="Peptidase_C65_otubain_sub1"/>
</dbReference>
<evidence type="ECO:0000256" key="5">
    <source>
        <dbReference type="ARBA" id="ARBA00022801"/>
    </source>
</evidence>
<keyword evidence="6 7" id="KW-0788">Thiol protease</keyword>
<evidence type="ECO:0000256" key="6">
    <source>
        <dbReference type="ARBA" id="ARBA00022807"/>
    </source>
</evidence>
<comment type="catalytic activity">
    <reaction evidence="1 7">
        <text>Thiol-dependent hydrolysis of ester, thioester, amide, peptide and isopeptide bonds formed by the C-terminal Gly of ubiquitin (a 76-residue protein attached to proteins as an intracellular targeting signal).</text>
        <dbReference type="EC" id="3.4.19.12"/>
    </reaction>
</comment>
<keyword evidence="5 7" id="KW-0378">Hydrolase</keyword>
<name>A0ABP0EYP0_CLALP</name>
<dbReference type="InterPro" id="IPR042467">
    <property type="entry name" value="Peptidase_C65_otubain_sub2"/>
</dbReference>
<evidence type="ECO:0000256" key="7">
    <source>
        <dbReference type="PIRNR" id="PIRNR013503"/>
    </source>
</evidence>
<gene>
    <name evidence="9" type="ORF">CVLEPA_LOCUS171</name>
</gene>
<feature type="domain" description="OTU" evidence="8">
    <location>
        <begin position="78"/>
        <end position="269"/>
    </location>
</feature>
<dbReference type="Pfam" id="PF10275">
    <property type="entry name" value="Peptidase_C65"/>
    <property type="match status" value="1"/>
</dbReference>
<dbReference type="InterPro" id="IPR003323">
    <property type="entry name" value="OTU_dom"/>
</dbReference>
<dbReference type="PIRSF" id="PIRSF013503">
    <property type="entry name" value="Ubiquitin_thioesterase_Otubain"/>
    <property type="match status" value="1"/>
</dbReference>
<dbReference type="InterPro" id="IPR038765">
    <property type="entry name" value="Papain-like_cys_pep_sf"/>
</dbReference>
<evidence type="ECO:0000256" key="2">
    <source>
        <dbReference type="ARBA" id="ARBA00006579"/>
    </source>
</evidence>
<evidence type="ECO:0000256" key="4">
    <source>
        <dbReference type="ARBA" id="ARBA00022786"/>
    </source>
</evidence>
<dbReference type="CDD" id="cd22763">
    <property type="entry name" value="OTUB1"/>
    <property type="match status" value="1"/>
</dbReference>
<dbReference type="PANTHER" id="PTHR12931">
    <property type="entry name" value="UBIQUITIN THIOLESTERASE PROTEIN OTUB"/>
    <property type="match status" value="1"/>
</dbReference>
<keyword evidence="3 7" id="KW-0645">Protease</keyword>
<keyword evidence="4 7" id="KW-0833">Ubl conjugation pathway</keyword>
<keyword evidence="10" id="KW-1185">Reference proteome</keyword>
<evidence type="ECO:0000256" key="3">
    <source>
        <dbReference type="ARBA" id="ARBA00022670"/>
    </source>
</evidence>
<evidence type="ECO:0000256" key="1">
    <source>
        <dbReference type="ARBA" id="ARBA00000707"/>
    </source>
</evidence>
<dbReference type="InterPro" id="IPR019400">
    <property type="entry name" value="Peptidase_C65_otubain"/>
</dbReference>
<accession>A0ABP0EYP0</accession>
<sequence length="269" mass="31234">MDNDRSHDNLKEQDYLKDMPNHEFDEAVNTMQSSIQDEIAASTDLLGDKLDISMLKNEYSADDVQYQKKIQNLEKRYSHVRKTRGDGNCFFRAFGFGYLEHMLSDKKDYPIFQENASNSFQKLMDLKYPSFTVEDFFENFISVVNSVKEGVSHTELLNTFREEGMSNYFVVYLRLITSCQLQSDSDFYQNFIDGGKTLVEFCKTEVEPMYLESDHIHIIALTSALGACVRVAYMDRGGDDLSFHDFPEDSQPTLHLLYRPGHYDVLYPR</sequence>
<dbReference type="SUPFAM" id="SSF54001">
    <property type="entry name" value="Cysteine proteinases"/>
    <property type="match status" value="1"/>
</dbReference>
<dbReference type="PROSITE" id="PS50802">
    <property type="entry name" value="OTU"/>
    <property type="match status" value="1"/>
</dbReference>
<dbReference type="EC" id="3.4.19.12" evidence="7"/>
<evidence type="ECO:0000313" key="10">
    <source>
        <dbReference type="Proteomes" id="UP001642483"/>
    </source>
</evidence>
<organism evidence="9 10">
    <name type="scientific">Clavelina lepadiformis</name>
    <name type="common">Light-bulb sea squirt</name>
    <name type="synonym">Ascidia lepadiformis</name>
    <dbReference type="NCBI Taxonomy" id="159417"/>
    <lineage>
        <taxon>Eukaryota</taxon>
        <taxon>Metazoa</taxon>
        <taxon>Chordata</taxon>
        <taxon>Tunicata</taxon>
        <taxon>Ascidiacea</taxon>
        <taxon>Aplousobranchia</taxon>
        <taxon>Clavelinidae</taxon>
        <taxon>Clavelina</taxon>
    </lineage>
</organism>
<dbReference type="PANTHER" id="PTHR12931:SF15">
    <property type="entry name" value="UBIQUITIN THIOESTERASE OTUBAIN-LIKE"/>
    <property type="match status" value="1"/>
</dbReference>
<protein>
    <recommendedName>
        <fullName evidence="7">Ubiquitin thioesterase</fullName>
        <ecNumber evidence="7">3.4.19.12</ecNumber>
    </recommendedName>
</protein>
<dbReference type="InterPro" id="IPR016615">
    <property type="entry name" value="Otubain"/>
</dbReference>
<dbReference type="Gene3D" id="3.30.200.60">
    <property type="entry name" value="Peptidase C65 Otubain, subdomain 1"/>
    <property type="match status" value="1"/>
</dbReference>
<comment type="similarity">
    <text evidence="2 7">Belongs to the peptidase C65 family.</text>
</comment>
<evidence type="ECO:0000259" key="8">
    <source>
        <dbReference type="PROSITE" id="PS50802"/>
    </source>
</evidence>
<comment type="caution">
    <text evidence="9">The sequence shown here is derived from an EMBL/GenBank/DDBJ whole genome shotgun (WGS) entry which is preliminary data.</text>
</comment>